<evidence type="ECO:0000256" key="2">
    <source>
        <dbReference type="SAM" id="SignalP"/>
    </source>
</evidence>
<reference evidence="3 4" key="1">
    <citation type="submission" date="2019-04" db="EMBL/GenBank/DDBJ databases">
        <title>The sequence and de novo assembly of Takifugu bimaculatus genome using PacBio and Hi-C technologies.</title>
        <authorList>
            <person name="Xu P."/>
            <person name="Liu B."/>
            <person name="Zhou Z."/>
        </authorList>
    </citation>
    <scope>NUCLEOTIDE SEQUENCE [LARGE SCALE GENOMIC DNA]</scope>
    <source>
        <strain evidence="3">TB-2018</strain>
        <tissue evidence="3">Muscle</tissue>
    </source>
</reference>
<dbReference type="Proteomes" id="UP000516260">
    <property type="component" value="Chromosome 20"/>
</dbReference>
<evidence type="ECO:0000313" key="4">
    <source>
        <dbReference type="Proteomes" id="UP000516260"/>
    </source>
</evidence>
<feature type="region of interest" description="Disordered" evidence="1">
    <location>
        <begin position="72"/>
        <end position="110"/>
    </location>
</feature>
<comment type="caution">
    <text evidence="3">The sequence shown here is derived from an EMBL/GenBank/DDBJ whole genome shotgun (WGS) entry which is preliminary data.</text>
</comment>
<feature type="signal peptide" evidence="2">
    <location>
        <begin position="1"/>
        <end position="28"/>
    </location>
</feature>
<dbReference type="EMBL" id="SWLE01000013">
    <property type="protein sequence ID" value="TNM93319.1"/>
    <property type="molecule type" value="Genomic_DNA"/>
</dbReference>
<gene>
    <name evidence="3" type="ORF">fugu_018721</name>
</gene>
<proteinExistence type="predicted"/>
<keyword evidence="4" id="KW-1185">Reference proteome</keyword>
<evidence type="ECO:0000313" key="3">
    <source>
        <dbReference type="EMBL" id="TNM93319.1"/>
    </source>
</evidence>
<accession>A0A4Z2BMT5</accession>
<evidence type="ECO:0008006" key="5">
    <source>
        <dbReference type="Google" id="ProtNLM"/>
    </source>
</evidence>
<protein>
    <recommendedName>
        <fullName evidence="5">Secreted protein</fullName>
    </recommendedName>
</protein>
<sequence length="110" mass="12160">MSLDGLASPVYMLIRSLISCVVHLHVAAFGVQWLNCGCGALQTGRRLHCSHGRDSTVSSPSTQDVGLDLCNSKKKKKKEQPSWRTAHYPQSTKENNRAPPHIPLLSQEPR</sequence>
<feature type="chain" id="PRO_5021419824" description="Secreted protein" evidence="2">
    <location>
        <begin position="29"/>
        <end position="110"/>
    </location>
</feature>
<name>A0A4Z2BMT5_9TELE</name>
<keyword evidence="2" id="KW-0732">Signal</keyword>
<dbReference type="AlphaFoldDB" id="A0A4Z2BMT5"/>
<organism evidence="3 4">
    <name type="scientific">Takifugu bimaculatus</name>
    <dbReference type="NCBI Taxonomy" id="433685"/>
    <lineage>
        <taxon>Eukaryota</taxon>
        <taxon>Metazoa</taxon>
        <taxon>Chordata</taxon>
        <taxon>Craniata</taxon>
        <taxon>Vertebrata</taxon>
        <taxon>Euteleostomi</taxon>
        <taxon>Actinopterygii</taxon>
        <taxon>Neopterygii</taxon>
        <taxon>Teleostei</taxon>
        <taxon>Neoteleostei</taxon>
        <taxon>Acanthomorphata</taxon>
        <taxon>Eupercaria</taxon>
        <taxon>Tetraodontiformes</taxon>
        <taxon>Tetradontoidea</taxon>
        <taxon>Tetraodontidae</taxon>
        <taxon>Takifugu</taxon>
    </lineage>
</organism>
<evidence type="ECO:0000256" key="1">
    <source>
        <dbReference type="SAM" id="MobiDB-lite"/>
    </source>
</evidence>